<keyword evidence="1" id="KW-0175">Coiled coil</keyword>
<gene>
    <name evidence="3" type="ORF">RN001_009434</name>
</gene>
<feature type="compositionally biased region" description="Basic and acidic residues" evidence="2">
    <location>
        <begin position="291"/>
        <end position="305"/>
    </location>
</feature>
<evidence type="ECO:0000256" key="2">
    <source>
        <dbReference type="SAM" id="MobiDB-lite"/>
    </source>
</evidence>
<keyword evidence="4" id="KW-1185">Reference proteome</keyword>
<name>A0AAN7SMX7_9COLE</name>
<accession>A0AAN7SMX7</accession>
<dbReference type="Proteomes" id="UP001353858">
    <property type="component" value="Unassembled WGS sequence"/>
</dbReference>
<feature type="region of interest" description="Disordered" evidence="2">
    <location>
        <begin position="245"/>
        <end position="305"/>
    </location>
</feature>
<feature type="region of interest" description="Disordered" evidence="2">
    <location>
        <begin position="1"/>
        <end position="38"/>
    </location>
</feature>
<dbReference type="EMBL" id="JARPUR010000004">
    <property type="protein sequence ID" value="KAK4876928.1"/>
    <property type="molecule type" value="Genomic_DNA"/>
</dbReference>
<feature type="compositionally biased region" description="Basic and acidic residues" evidence="2">
    <location>
        <begin position="245"/>
        <end position="283"/>
    </location>
</feature>
<organism evidence="3 4">
    <name type="scientific">Aquatica leii</name>
    <dbReference type="NCBI Taxonomy" id="1421715"/>
    <lineage>
        <taxon>Eukaryota</taxon>
        <taxon>Metazoa</taxon>
        <taxon>Ecdysozoa</taxon>
        <taxon>Arthropoda</taxon>
        <taxon>Hexapoda</taxon>
        <taxon>Insecta</taxon>
        <taxon>Pterygota</taxon>
        <taxon>Neoptera</taxon>
        <taxon>Endopterygota</taxon>
        <taxon>Coleoptera</taxon>
        <taxon>Polyphaga</taxon>
        <taxon>Elateriformia</taxon>
        <taxon>Elateroidea</taxon>
        <taxon>Lampyridae</taxon>
        <taxon>Luciolinae</taxon>
        <taxon>Aquatica</taxon>
    </lineage>
</organism>
<evidence type="ECO:0000256" key="1">
    <source>
        <dbReference type="SAM" id="Coils"/>
    </source>
</evidence>
<proteinExistence type="predicted"/>
<evidence type="ECO:0000313" key="4">
    <source>
        <dbReference type="Proteomes" id="UP001353858"/>
    </source>
</evidence>
<feature type="compositionally biased region" description="Basic and acidic residues" evidence="2">
    <location>
        <begin position="29"/>
        <end position="38"/>
    </location>
</feature>
<dbReference type="AlphaFoldDB" id="A0AAN7SMX7"/>
<reference evidence="4" key="1">
    <citation type="submission" date="2023-01" db="EMBL/GenBank/DDBJ databases">
        <title>Key to firefly adult light organ development and bioluminescence: homeobox transcription factors regulate luciferase expression and transportation to peroxisome.</title>
        <authorList>
            <person name="Fu X."/>
        </authorList>
    </citation>
    <scope>NUCLEOTIDE SEQUENCE [LARGE SCALE GENOMIC DNA]</scope>
</reference>
<feature type="coiled-coil region" evidence="1">
    <location>
        <begin position="118"/>
        <end position="187"/>
    </location>
</feature>
<comment type="caution">
    <text evidence="3">The sequence shown here is derived from an EMBL/GenBank/DDBJ whole genome shotgun (WGS) entry which is preliminary data.</text>
</comment>
<evidence type="ECO:0000313" key="3">
    <source>
        <dbReference type="EMBL" id="KAK4876928.1"/>
    </source>
</evidence>
<protein>
    <submittedName>
        <fullName evidence="3">Uncharacterized protein</fullName>
    </submittedName>
</protein>
<sequence length="386" mass="45801">METRSKKMLSDIMDGQEMQSEENPTDFEAVTKENKESSEITVKPREEERKIETFMQIIINKFEENKENMKCMEERICKKYDLTLIDLENRMDKKIETRLNTKCYELKENCKYNQVLVYEEINEVKNALESKIEQTKNATMANHNEIINMKETVDDIRRKEQEIKTTQRNLEKTIEEVKGRSQNKLEERSAGENMSCTNHIFNELEGLKFYGDNRINASIFMRNLEQGIGKIRDINRIKGLIRRTMKDDGRRDQNDQNYRNEEHQKYDDRQNQVRNQDYRRNWNDRSNTGEAYKKEGTEERYNREETVDNTRYARNYNINRGRGGFSTRGRGNYAIGGRNVRNNAYVHNVNAIVDESNKEHNQYFDDEIAVAEKGDYEEKNGGGQDF</sequence>